<dbReference type="Gene3D" id="3.30.700.10">
    <property type="entry name" value="Glycoprotein, Type 4 Pilin"/>
    <property type="match status" value="1"/>
</dbReference>
<comment type="function">
    <text evidence="10">Required for transformation and DNA binding.</text>
</comment>
<dbReference type="NCBIfam" id="TIGR02532">
    <property type="entry name" value="IV_pilin_GFxxxE"/>
    <property type="match status" value="1"/>
</dbReference>
<keyword evidence="5 10" id="KW-0812">Transmembrane</keyword>
<name>A0ABV6NLT9_9BACI</name>
<dbReference type="RefSeq" id="WP_273845357.1">
    <property type="nucleotide sequence ID" value="NZ_JAQQWT010000013.1"/>
</dbReference>
<evidence type="ECO:0000256" key="10">
    <source>
        <dbReference type="PIRNR" id="PIRNR029928"/>
    </source>
</evidence>
<evidence type="ECO:0000256" key="4">
    <source>
        <dbReference type="ARBA" id="ARBA00022481"/>
    </source>
</evidence>
<accession>A0ABV6NLT9</accession>
<evidence type="ECO:0000313" key="12">
    <source>
        <dbReference type="Proteomes" id="UP001589833"/>
    </source>
</evidence>
<dbReference type="SUPFAM" id="SSF54523">
    <property type="entry name" value="Pili subunits"/>
    <property type="match status" value="1"/>
</dbReference>
<protein>
    <recommendedName>
        <fullName evidence="10">ComG operon protein 3</fullName>
    </recommendedName>
</protein>
<keyword evidence="7 10" id="KW-0472">Membrane</keyword>
<comment type="similarity">
    <text evidence="9 10">Belongs to the ComGC family.</text>
</comment>
<evidence type="ECO:0000313" key="11">
    <source>
        <dbReference type="EMBL" id="MFC0561654.1"/>
    </source>
</evidence>
<keyword evidence="12" id="KW-1185">Reference proteome</keyword>
<gene>
    <name evidence="11" type="primary">comGC</name>
    <name evidence="11" type="ORF">ACFFH4_22400</name>
</gene>
<evidence type="ECO:0000256" key="1">
    <source>
        <dbReference type="ARBA" id="ARBA00004162"/>
    </source>
</evidence>
<evidence type="ECO:0000256" key="8">
    <source>
        <dbReference type="ARBA" id="ARBA00023287"/>
    </source>
</evidence>
<keyword evidence="8 10" id="KW-0178">Competence</keyword>
<dbReference type="PIRSF" id="PIRSF029928">
    <property type="entry name" value="Late_competence_ComGC"/>
    <property type="match status" value="1"/>
</dbReference>
<evidence type="ECO:0000256" key="5">
    <source>
        <dbReference type="ARBA" id="ARBA00022692"/>
    </source>
</evidence>
<dbReference type="EMBL" id="JBHLTR010000077">
    <property type="protein sequence ID" value="MFC0561654.1"/>
    <property type="molecule type" value="Genomic_DNA"/>
</dbReference>
<keyword evidence="6 10" id="KW-1133">Transmembrane helix</keyword>
<feature type="transmembrane region" description="Helical" evidence="10">
    <location>
        <begin position="12"/>
        <end position="30"/>
    </location>
</feature>
<evidence type="ECO:0000256" key="2">
    <source>
        <dbReference type="ARBA" id="ARBA00004241"/>
    </source>
</evidence>
<comment type="subunit">
    <text evidence="10">Homodimer.</text>
</comment>
<dbReference type="InterPro" id="IPR012902">
    <property type="entry name" value="N_methyl_site"/>
</dbReference>
<comment type="caution">
    <text evidence="11">The sequence shown here is derived from an EMBL/GenBank/DDBJ whole genome shotgun (WGS) entry which is preliminary data.</text>
</comment>
<dbReference type="InterPro" id="IPR045584">
    <property type="entry name" value="Pilin-like"/>
</dbReference>
<keyword evidence="10" id="KW-0813">Transport</keyword>
<sequence length="104" mass="11148">MNKLKKEDGFTLVEMLIVLMIISVLLLIIVPNMSKNTDVANGKGCEATVKLLQAQVHAFKLETGNLPLTLEALEAGNYVEKTTCPNGATVGYEPSTGKVTPSTQ</sequence>
<evidence type="ECO:0000256" key="6">
    <source>
        <dbReference type="ARBA" id="ARBA00022989"/>
    </source>
</evidence>
<comment type="subcellular location">
    <subcellularLocation>
        <location evidence="1">Cell membrane</location>
        <topology evidence="1">Single-pass membrane protein</topology>
    </subcellularLocation>
    <subcellularLocation>
        <location evidence="2">Cell surface</location>
    </subcellularLocation>
</comment>
<evidence type="ECO:0000256" key="7">
    <source>
        <dbReference type="ARBA" id="ARBA00023136"/>
    </source>
</evidence>
<dbReference type="PRINTS" id="PR00813">
    <property type="entry name" value="BCTERIALGSPG"/>
</dbReference>
<dbReference type="Proteomes" id="UP001589833">
    <property type="component" value="Unassembled WGS sequence"/>
</dbReference>
<evidence type="ECO:0000256" key="3">
    <source>
        <dbReference type="ARBA" id="ARBA00022475"/>
    </source>
</evidence>
<dbReference type="InterPro" id="IPR016940">
    <property type="entry name" value="ComGC"/>
</dbReference>
<keyword evidence="3 10" id="KW-1003">Cell membrane</keyword>
<evidence type="ECO:0000256" key="9">
    <source>
        <dbReference type="ARBA" id="ARBA00043982"/>
    </source>
</evidence>
<organism evidence="11 12">
    <name type="scientific">Halalkalibacter alkalisediminis</name>
    <dbReference type="NCBI Taxonomy" id="935616"/>
    <lineage>
        <taxon>Bacteria</taxon>
        <taxon>Bacillati</taxon>
        <taxon>Bacillota</taxon>
        <taxon>Bacilli</taxon>
        <taxon>Bacillales</taxon>
        <taxon>Bacillaceae</taxon>
        <taxon>Halalkalibacter</taxon>
    </lineage>
</organism>
<dbReference type="InterPro" id="IPR000983">
    <property type="entry name" value="Bac_GSPG_pilin"/>
</dbReference>
<dbReference type="NCBIfam" id="NF040999">
    <property type="entry name" value="pilin_ComGC"/>
    <property type="match status" value="1"/>
</dbReference>
<keyword evidence="4" id="KW-0488">Methylation</keyword>
<reference evidence="11 12" key="1">
    <citation type="submission" date="2024-09" db="EMBL/GenBank/DDBJ databases">
        <authorList>
            <person name="Sun Q."/>
            <person name="Mori K."/>
        </authorList>
    </citation>
    <scope>NUCLEOTIDE SEQUENCE [LARGE SCALE GENOMIC DNA]</scope>
    <source>
        <strain evidence="11 12">NCAIM B.02301</strain>
    </source>
</reference>
<dbReference type="Pfam" id="PF07963">
    <property type="entry name" value="N_methyl"/>
    <property type="match status" value="1"/>
</dbReference>
<proteinExistence type="inferred from homology"/>